<keyword evidence="4 9" id="KW-0812">Transmembrane</keyword>
<comment type="caution">
    <text evidence="10">The sequence shown here is derived from an EMBL/GenBank/DDBJ whole genome shotgun (WGS) entry which is preliminary data.</text>
</comment>
<feature type="transmembrane region" description="Helical" evidence="9">
    <location>
        <begin position="444"/>
        <end position="466"/>
    </location>
</feature>
<dbReference type="AlphaFoldDB" id="A0A0F9S7W9"/>
<comment type="subcellular location">
    <subcellularLocation>
        <location evidence="1">Membrane</location>
        <topology evidence="1">Multi-pass membrane protein</topology>
    </subcellularLocation>
</comment>
<proteinExistence type="inferred from homology"/>
<organism evidence="10">
    <name type="scientific">marine sediment metagenome</name>
    <dbReference type="NCBI Taxonomy" id="412755"/>
    <lineage>
        <taxon>unclassified sequences</taxon>
        <taxon>metagenomes</taxon>
        <taxon>ecological metagenomes</taxon>
    </lineage>
</organism>
<evidence type="ECO:0000256" key="6">
    <source>
        <dbReference type="ARBA" id="ARBA00023065"/>
    </source>
</evidence>
<dbReference type="GO" id="GO:0046961">
    <property type="term" value="F:proton-transporting ATPase activity, rotational mechanism"/>
    <property type="evidence" value="ECO:0007669"/>
    <property type="project" value="InterPro"/>
</dbReference>
<evidence type="ECO:0000256" key="5">
    <source>
        <dbReference type="ARBA" id="ARBA00022989"/>
    </source>
</evidence>
<evidence type="ECO:0000256" key="9">
    <source>
        <dbReference type="SAM" id="Phobius"/>
    </source>
</evidence>
<keyword evidence="6" id="KW-0406">Ion transport</keyword>
<evidence type="ECO:0000256" key="2">
    <source>
        <dbReference type="ARBA" id="ARBA00009904"/>
    </source>
</evidence>
<dbReference type="GO" id="GO:0007035">
    <property type="term" value="P:vacuolar acidification"/>
    <property type="evidence" value="ECO:0007669"/>
    <property type="project" value="TreeGrafter"/>
</dbReference>
<evidence type="ECO:0000313" key="10">
    <source>
        <dbReference type="EMBL" id="KKN58327.1"/>
    </source>
</evidence>
<feature type="coiled-coil region" evidence="8">
    <location>
        <begin position="105"/>
        <end position="132"/>
    </location>
</feature>
<dbReference type="GO" id="GO:0033179">
    <property type="term" value="C:proton-transporting V-type ATPase, V0 domain"/>
    <property type="evidence" value="ECO:0007669"/>
    <property type="project" value="InterPro"/>
</dbReference>
<keyword evidence="3" id="KW-0813">Transport</keyword>
<feature type="transmembrane region" description="Helical" evidence="9">
    <location>
        <begin position="595"/>
        <end position="619"/>
    </location>
</feature>
<feature type="transmembrane region" description="Helical" evidence="9">
    <location>
        <begin position="360"/>
        <end position="389"/>
    </location>
</feature>
<protein>
    <recommendedName>
        <fullName evidence="11">V-type ATP synthase subunit I</fullName>
    </recommendedName>
</protein>
<accession>A0A0F9S7W9</accession>
<evidence type="ECO:0000256" key="7">
    <source>
        <dbReference type="ARBA" id="ARBA00023136"/>
    </source>
</evidence>
<dbReference type="GO" id="GO:0016471">
    <property type="term" value="C:vacuolar proton-transporting V-type ATPase complex"/>
    <property type="evidence" value="ECO:0007669"/>
    <property type="project" value="TreeGrafter"/>
</dbReference>
<feature type="transmembrane region" description="Helical" evidence="9">
    <location>
        <begin position="401"/>
        <end position="424"/>
    </location>
</feature>
<evidence type="ECO:0000256" key="3">
    <source>
        <dbReference type="ARBA" id="ARBA00022448"/>
    </source>
</evidence>
<keyword evidence="7 9" id="KW-0472">Membrane</keyword>
<reference evidence="10" key="1">
    <citation type="journal article" date="2015" name="Nature">
        <title>Complex archaea that bridge the gap between prokaryotes and eukaryotes.</title>
        <authorList>
            <person name="Spang A."/>
            <person name="Saw J.H."/>
            <person name="Jorgensen S.L."/>
            <person name="Zaremba-Niedzwiedzka K."/>
            <person name="Martijn J."/>
            <person name="Lind A.E."/>
            <person name="van Eijk R."/>
            <person name="Schleper C."/>
            <person name="Guy L."/>
            <person name="Ettema T.J."/>
        </authorList>
    </citation>
    <scope>NUCLEOTIDE SEQUENCE</scope>
</reference>
<evidence type="ECO:0000256" key="8">
    <source>
        <dbReference type="SAM" id="Coils"/>
    </source>
</evidence>
<evidence type="ECO:0000256" key="1">
    <source>
        <dbReference type="ARBA" id="ARBA00004141"/>
    </source>
</evidence>
<dbReference type="InterPro" id="IPR002490">
    <property type="entry name" value="V-ATPase_116kDa_su"/>
</dbReference>
<dbReference type="PANTHER" id="PTHR11629:SF63">
    <property type="entry name" value="V-TYPE PROTON ATPASE SUBUNIT A"/>
    <property type="match status" value="1"/>
</dbReference>
<keyword evidence="5 9" id="KW-1133">Transmembrane helix</keyword>
<keyword evidence="8" id="KW-0175">Coiled coil</keyword>
<feature type="transmembrane region" description="Helical" evidence="9">
    <location>
        <begin position="487"/>
        <end position="506"/>
    </location>
</feature>
<dbReference type="GO" id="GO:0051117">
    <property type="term" value="F:ATPase binding"/>
    <property type="evidence" value="ECO:0007669"/>
    <property type="project" value="TreeGrafter"/>
</dbReference>
<name>A0A0F9S7W9_9ZZZZ</name>
<dbReference type="Pfam" id="PF01496">
    <property type="entry name" value="V_ATPase_I"/>
    <property type="match status" value="1"/>
</dbReference>
<sequence>MAVAKVKKVEIIAHNDDKDAILKALEEASLLQVEVGEEILVSEEAVLYLQEKKEHSQESLSKANFLLRLIKQFGVRKETLIDSFVPPKVLVKKEDFESVLESFPLDDIYKEMEAADVEIRNAEASLETIAEDSNSLAPWKEIDFDPHKTETEHTLTVLAKLAEKQEQAFLSKLDREQPLAHHEIVHRSAGNTYMVVNIFKNSYDGFIERAKDFEFELVSLPEIDKSIKNTIKVMTAEASKLRETKRDLLKVIQGLSEYEKELIISRDLLLSDQAKLNVEEQMMTTKSIFVLQGWVKAKEEKKFRTMLSKITDSSVLTFKNPGAKDNPPIVLENASWLKPFESVTALYGMPQYKEIDPTPYMAPFFLLFFGLVISDVIYGLVLALLSWLLQKSTRFSANTKNMLGLFIYGGIAAAILGVFTGNWLSLPTQVLPVFLQSLIVIEPLSAPTLFLVITIILGLVQIYFGMFLKFIDLYLGQSFFKALKIQLPPLMLLPGLTLLIAAVLGLPLSSQIFQLAVILALLGAVGIVIFSAESGNIFARIGTGLYNLFSMTSLLGDAISYGRIMALGLATFLIGSAINTIFLSDALFQSLAVKVVLGVTILPIAHFLNLAVTTIAAFVHPARLQYVEFFSKFFEGGGSRFKPLALKTDNIILEKSANR</sequence>
<dbReference type="PANTHER" id="PTHR11629">
    <property type="entry name" value="VACUOLAR PROTON ATPASES"/>
    <property type="match status" value="1"/>
</dbReference>
<dbReference type="EMBL" id="LAZR01000766">
    <property type="protein sequence ID" value="KKN58327.1"/>
    <property type="molecule type" value="Genomic_DNA"/>
</dbReference>
<gene>
    <name evidence="10" type="ORF">LCGC14_0553060</name>
</gene>
<feature type="transmembrane region" description="Helical" evidence="9">
    <location>
        <begin position="561"/>
        <end position="583"/>
    </location>
</feature>
<feature type="transmembrane region" description="Helical" evidence="9">
    <location>
        <begin position="512"/>
        <end position="530"/>
    </location>
</feature>
<evidence type="ECO:0000256" key="4">
    <source>
        <dbReference type="ARBA" id="ARBA00022692"/>
    </source>
</evidence>
<evidence type="ECO:0008006" key="11">
    <source>
        <dbReference type="Google" id="ProtNLM"/>
    </source>
</evidence>
<comment type="similarity">
    <text evidence="2">Belongs to the V-ATPase 116 kDa subunit family.</text>
</comment>